<dbReference type="AlphaFoldDB" id="A0A9N7UBU5"/>
<accession>A0A9N7UBU5</accession>
<protein>
    <submittedName>
        <fullName evidence="2">Uncharacterized protein</fullName>
    </submittedName>
</protein>
<evidence type="ECO:0000313" key="2">
    <source>
        <dbReference type="EMBL" id="CAB1427481.1"/>
    </source>
</evidence>
<sequence>MFLTRQLLQTQSAELQLPVETAEDLEQKDEEAQGSTVRHTASIKRPAAIKASLHCTWAARQEEARPGGGREGGGRDHMEGFKRGAGEEEEEADEEEERGG</sequence>
<feature type="compositionally biased region" description="Basic and acidic residues" evidence="1">
    <location>
        <begin position="72"/>
        <end position="86"/>
    </location>
</feature>
<comment type="caution">
    <text evidence="2">The sequence shown here is derived from an EMBL/GenBank/DDBJ whole genome shotgun (WGS) entry which is preliminary data.</text>
</comment>
<proteinExistence type="predicted"/>
<evidence type="ECO:0000313" key="3">
    <source>
        <dbReference type="Proteomes" id="UP001153269"/>
    </source>
</evidence>
<gene>
    <name evidence="2" type="ORF">PLEPLA_LOCUS15421</name>
</gene>
<dbReference type="EMBL" id="CADEAL010000971">
    <property type="protein sequence ID" value="CAB1427481.1"/>
    <property type="molecule type" value="Genomic_DNA"/>
</dbReference>
<reference evidence="2" key="1">
    <citation type="submission" date="2020-03" db="EMBL/GenBank/DDBJ databases">
        <authorList>
            <person name="Weist P."/>
        </authorList>
    </citation>
    <scope>NUCLEOTIDE SEQUENCE</scope>
</reference>
<dbReference type="Proteomes" id="UP001153269">
    <property type="component" value="Unassembled WGS sequence"/>
</dbReference>
<keyword evidence="3" id="KW-1185">Reference proteome</keyword>
<feature type="compositionally biased region" description="Acidic residues" evidence="1">
    <location>
        <begin position="87"/>
        <end position="100"/>
    </location>
</feature>
<feature type="region of interest" description="Disordered" evidence="1">
    <location>
        <begin position="59"/>
        <end position="100"/>
    </location>
</feature>
<name>A0A9N7UBU5_PLEPL</name>
<organism evidence="2 3">
    <name type="scientific">Pleuronectes platessa</name>
    <name type="common">European plaice</name>
    <dbReference type="NCBI Taxonomy" id="8262"/>
    <lineage>
        <taxon>Eukaryota</taxon>
        <taxon>Metazoa</taxon>
        <taxon>Chordata</taxon>
        <taxon>Craniata</taxon>
        <taxon>Vertebrata</taxon>
        <taxon>Euteleostomi</taxon>
        <taxon>Actinopterygii</taxon>
        <taxon>Neopterygii</taxon>
        <taxon>Teleostei</taxon>
        <taxon>Neoteleostei</taxon>
        <taxon>Acanthomorphata</taxon>
        <taxon>Carangaria</taxon>
        <taxon>Pleuronectiformes</taxon>
        <taxon>Pleuronectoidei</taxon>
        <taxon>Pleuronectidae</taxon>
        <taxon>Pleuronectes</taxon>
    </lineage>
</organism>
<feature type="region of interest" description="Disordered" evidence="1">
    <location>
        <begin position="19"/>
        <end position="47"/>
    </location>
</feature>
<evidence type="ECO:0000256" key="1">
    <source>
        <dbReference type="SAM" id="MobiDB-lite"/>
    </source>
</evidence>